<dbReference type="Pfam" id="PF01597">
    <property type="entry name" value="GCV_H"/>
    <property type="match status" value="1"/>
</dbReference>
<dbReference type="RefSeq" id="WP_020582634.1">
    <property type="nucleotide sequence ID" value="NZ_JOJP01000001.1"/>
</dbReference>
<comment type="subunit">
    <text evidence="3">The glycine cleavage system is composed of four proteins: P, T, L and H.</text>
</comment>
<dbReference type="PANTHER" id="PTHR11715">
    <property type="entry name" value="GLYCINE CLEAVAGE SYSTEM H PROTEIN"/>
    <property type="match status" value="1"/>
</dbReference>
<dbReference type="SUPFAM" id="SSF51230">
    <property type="entry name" value="Single hybrid motif"/>
    <property type="match status" value="1"/>
</dbReference>
<dbReference type="InterPro" id="IPR002930">
    <property type="entry name" value="GCV_H"/>
</dbReference>
<dbReference type="Gene3D" id="2.40.50.100">
    <property type="match status" value="1"/>
</dbReference>
<evidence type="ECO:0000313" key="6">
    <source>
        <dbReference type="EMBL" id="KEI69759.1"/>
    </source>
</evidence>
<protein>
    <recommendedName>
        <fullName evidence="3">Glycine cleavage system H protein</fullName>
    </recommendedName>
</protein>
<comment type="cofactor">
    <cofactor evidence="3">
        <name>(R)-lipoate</name>
        <dbReference type="ChEBI" id="CHEBI:83088"/>
    </cofactor>
    <text evidence="3">Binds 1 lipoyl cofactor covalently.</text>
</comment>
<dbReference type="PANTHER" id="PTHR11715:SF3">
    <property type="entry name" value="GLYCINE CLEAVAGE SYSTEM H PROTEIN-RELATED"/>
    <property type="match status" value="1"/>
</dbReference>
<dbReference type="GO" id="GO:0005960">
    <property type="term" value="C:glycine cleavage complex"/>
    <property type="evidence" value="ECO:0007669"/>
    <property type="project" value="InterPro"/>
</dbReference>
<dbReference type="STRING" id="305900.GV64_02500"/>
<gene>
    <name evidence="3" type="primary">gcvH</name>
    <name evidence="6" type="ORF">GV64_02500</name>
</gene>
<dbReference type="InterPro" id="IPR011053">
    <property type="entry name" value="Single_hybrid_motif"/>
</dbReference>
<feature type="modified residue" description="N6-lipoyllysine" evidence="3 4">
    <location>
        <position position="65"/>
    </location>
</feature>
<comment type="caution">
    <text evidence="6">The sequence shown here is derived from an EMBL/GenBank/DDBJ whole genome shotgun (WGS) entry which is preliminary data.</text>
</comment>
<evidence type="ECO:0000256" key="3">
    <source>
        <dbReference type="HAMAP-Rule" id="MF_00272"/>
    </source>
</evidence>
<evidence type="ECO:0000256" key="2">
    <source>
        <dbReference type="ARBA" id="ARBA00022823"/>
    </source>
</evidence>
<dbReference type="GO" id="GO:0009249">
    <property type="term" value="P:protein lipoylation"/>
    <property type="evidence" value="ECO:0007669"/>
    <property type="project" value="TreeGrafter"/>
</dbReference>
<dbReference type="EMBL" id="JOJP01000001">
    <property type="protein sequence ID" value="KEI69759.1"/>
    <property type="molecule type" value="Genomic_DNA"/>
</dbReference>
<dbReference type="InterPro" id="IPR033753">
    <property type="entry name" value="GCV_H/Fam206"/>
</dbReference>
<comment type="function">
    <text evidence="3">The glycine cleavage system catalyzes the degradation of glycine. The H protein shuttles the methylamine group of glycine from the P protein to the T protein.</text>
</comment>
<dbReference type="CDD" id="cd06848">
    <property type="entry name" value="GCS_H"/>
    <property type="match status" value="1"/>
</dbReference>
<dbReference type="InterPro" id="IPR000089">
    <property type="entry name" value="Biotin_lipoyl"/>
</dbReference>
<evidence type="ECO:0000256" key="4">
    <source>
        <dbReference type="PIRSR" id="PIRSR617453-50"/>
    </source>
</evidence>
<keyword evidence="7" id="KW-1185">Reference proteome</keyword>
<dbReference type="eggNOG" id="COG0509">
    <property type="taxonomic scope" value="Bacteria"/>
</dbReference>
<evidence type="ECO:0000313" key="7">
    <source>
        <dbReference type="Proteomes" id="UP000027997"/>
    </source>
</evidence>
<dbReference type="NCBIfam" id="TIGR00527">
    <property type="entry name" value="gcvH"/>
    <property type="match status" value="1"/>
</dbReference>
<accession>A0A081K6I3</accession>
<evidence type="ECO:0000259" key="5">
    <source>
        <dbReference type="PROSITE" id="PS50968"/>
    </source>
</evidence>
<dbReference type="GO" id="GO:0019464">
    <property type="term" value="P:glycine decarboxylation via glycine cleavage system"/>
    <property type="evidence" value="ECO:0007669"/>
    <property type="project" value="UniProtKB-UniRule"/>
</dbReference>
<dbReference type="AlphaFoldDB" id="A0A081K6I3"/>
<comment type="similarity">
    <text evidence="1 3">Belongs to the GcvH family.</text>
</comment>
<evidence type="ECO:0000256" key="1">
    <source>
        <dbReference type="ARBA" id="ARBA00009249"/>
    </source>
</evidence>
<proteinExistence type="inferred from homology"/>
<dbReference type="InterPro" id="IPR017453">
    <property type="entry name" value="GCV_H_sub"/>
</dbReference>
<organism evidence="6 7">
    <name type="scientific">Endozoicomonas elysicola</name>
    <dbReference type="NCBI Taxonomy" id="305900"/>
    <lineage>
        <taxon>Bacteria</taxon>
        <taxon>Pseudomonadati</taxon>
        <taxon>Pseudomonadota</taxon>
        <taxon>Gammaproteobacteria</taxon>
        <taxon>Oceanospirillales</taxon>
        <taxon>Endozoicomonadaceae</taxon>
        <taxon>Endozoicomonas</taxon>
    </lineage>
</organism>
<dbReference type="PROSITE" id="PS50968">
    <property type="entry name" value="BIOTINYL_LIPOYL"/>
    <property type="match status" value="1"/>
</dbReference>
<dbReference type="Proteomes" id="UP000027997">
    <property type="component" value="Unassembled WGS sequence"/>
</dbReference>
<keyword evidence="2 3" id="KW-0450">Lipoyl</keyword>
<name>A0A081K6I3_9GAMM</name>
<feature type="domain" description="Lipoyl-binding" evidence="5">
    <location>
        <begin position="24"/>
        <end position="106"/>
    </location>
</feature>
<reference evidence="6 7" key="1">
    <citation type="submission" date="2014-06" db="EMBL/GenBank/DDBJ databases">
        <title>Whole Genome Sequences of Three Symbiotic Endozoicomonas Bacteria.</title>
        <authorList>
            <person name="Neave M.J."/>
            <person name="Apprill A."/>
            <person name="Voolstra C.R."/>
        </authorList>
    </citation>
    <scope>NUCLEOTIDE SEQUENCE [LARGE SCALE GENOMIC DNA]</scope>
    <source>
        <strain evidence="6 7">DSM 22380</strain>
    </source>
</reference>
<dbReference type="NCBIfam" id="NF002270">
    <property type="entry name" value="PRK01202.1"/>
    <property type="match status" value="1"/>
</dbReference>
<sequence>MSNIPSELRYLRSHEWVRLEEDGTVTIGITDHAQESLGDVVFVELPEPSTVLGAGDEAGAVESVKAASEIYAPLTGEIVEINEILEDAPETVNSDPYNDGWFFKMKLKDDGELGDLLDAEAYAEFVESEA</sequence>
<dbReference type="HAMAP" id="MF_00272">
    <property type="entry name" value="GcvH"/>
    <property type="match status" value="1"/>
</dbReference>
<dbReference type="GO" id="GO:0005829">
    <property type="term" value="C:cytosol"/>
    <property type="evidence" value="ECO:0007669"/>
    <property type="project" value="TreeGrafter"/>
</dbReference>